<evidence type="ECO:0000313" key="16">
    <source>
        <dbReference type="Proteomes" id="UP000584326"/>
    </source>
</evidence>
<dbReference type="InterPro" id="IPR003987">
    <property type="entry name" value="ICAM_VCAM_N"/>
</dbReference>
<evidence type="ECO:0000256" key="2">
    <source>
        <dbReference type="ARBA" id="ARBA00005925"/>
    </source>
</evidence>
<evidence type="ECO:0000259" key="14">
    <source>
        <dbReference type="Pfam" id="PF21146"/>
    </source>
</evidence>
<feature type="domain" description="Intercellular adhesion molecule N-terminal" evidence="13">
    <location>
        <begin position="1"/>
        <end position="86"/>
    </location>
</feature>
<comment type="caution">
    <text evidence="15">The sequence shown here is derived from an EMBL/GenBank/DDBJ whole genome shotgun (WGS) entry which is preliminary data.</text>
</comment>
<keyword evidence="8" id="KW-0472">Membrane</keyword>
<evidence type="ECO:0000256" key="5">
    <source>
        <dbReference type="ARBA" id="ARBA00022737"/>
    </source>
</evidence>
<dbReference type="InterPro" id="IPR047012">
    <property type="entry name" value="ICAM_VCAM"/>
</dbReference>
<evidence type="ECO:0000256" key="10">
    <source>
        <dbReference type="ARBA" id="ARBA00023180"/>
    </source>
</evidence>
<comment type="subcellular location">
    <subcellularLocation>
        <location evidence="1">Membrane</location>
        <topology evidence="1">Single-pass type I membrane protein</topology>
    </subcellularLocation>
</comment>
<gene>
    <name evidence="15" type="primary">Icam1</name>
    <name evidence="15" type="ORF">PODSTR_R15847</name>
</gene>
<evidence type="ECO:0000256" key="1">
    <source>
        <dbReference type="ARBA" id="ARBA00004479"/>
    </source>
</evidence>
<dbReference type="InterPro" id="IPR013768">
    <property type="entry name" value="ICAM_N"/>
</dbReference>
<dbReference type="GO" id="GO:0005178">
    <property type="term" value="F:integrin binding"/>
    <property type="evidence" value="ECO:0007669"/>
    <property type="project" value="InterPro"/>
</dbReference>
<feature type="domain" description="Intercellular adhesion molecule 1/3/5 D2" evidence="14">
    <location>
        <begin position="202"/>
        <end position="285"/>
    </location>
</feature>
<dbReference type="GO" id="GO:0098609">
    <property type="term" value="P:cell-cell adhesion"/>
    <property type="evidence" value="ECO:0007669"/>
    <property type="project" value="InterPro"/>
</dbReference>
<evidence type="ECO:0000313" key="15">
    <source>
        <dbReference type="EMBL" id="NXX19718.1"/>
    </source>
</evidence>
<dbReference type="InterPro" id="IPR013783">
    <property type="entry name" value="Ig-like_fold"/>
</dbReference>
<evidence type="ECO:0000256" key="7">
    <source>
        <dbReference type="ARBA" id="ARBA00022989"/>
    </source>
</evidence>
<dbReference type="Proteomes" id="UP000584326">
    <property type="component" value="Unassembled WGS sequence"/>
</dbReference>
<accession>A0A7L4H2E9</accession>
<dbReference type="Pfam" id="PF03921">
    <property type="entry name" value="ICAM_N"/>
    <property type="match status" value="1"/>
</dbReference>
<dbReference type="Gene3D" id="2.60.40.10">
    <property type="entry name" value="Immunoglobulins"/>
    <property type="match status" value="3"/>
</dbReference>
<dbReference type="AlphaFoldDB" id="A0A7L4H2E9"/>
<dbReference type="InterPro" id="IPR048679">
    <property type="entry name" value="ICAM1_3_5_D2"/>
</dbReference>
<keyword evidence="9" id="KW-1015">Disulfide bond</keyword>
<dbReference type="OrthoDB" id="5843397at2759"/>
<organism evidence="15 16">
    <name type="scientific">Podargus strigoides</name>
    <name type="common">Tawny frogmouth</name>
    <name type="synonym">Caprimulgus strigoides</name>
    <dbReference type="NCBI Taxonomy" id="8905"/>
    <lineage>
        <taxon>Eukaryota</taxon>
        <taxon>Metazoa</taxon>
        <taxon>Chordata</taxon>
        <taxon>Craniata</taxon>
        <taxon>Vertebrata</taxon>
        <taxon>Euteleostomi</taxon>
        <taxon>Archelosauria</taxon>
        <taxon>Archosauria</taxon>
        <taxon>Dinosauria</taxon>
        <taxon>Saurischia</taxon>
        <taxon>Theropoda</taxon>
        <taxon>Coelurosauria</taxon>
        <taxon>Aves</taxon>
        <taxon>Neognathae</taxon>
        <taxon>Neoaves</taxon>
        <taxon>Strisores</taxon>
        <taxon>Caprimulgiformes</taxon>
        <taxon>Podargidae</taxon>
        <taxon>Podargus</taxon>
    </lineage>
</organism>
<keyword evidence="16" id="KW-1185">Reference proteome</keyword>
<dbReference type="PANTHER" id="PTHR13771:SF9">
    <property type="entry name" value="INTERCELLULAR ADHESION MOLECULE 5"/>
    <property type="match status" value="1"/>
</dbReference>
<dbReference type="SUPFAM" id="SSF48726">
    <property type="entry name" value="Immunoglobulin"/>
    <property type="match status" value="3"/>
</dbReference>
<evidence type="ECO:0000256" key="8">
    <source>
        <dbReference type="ARBA" id="ARBA00023136"/>
    </source>
</evidence>
<keyword evidence="11" id="KW-0393">Immunoglobulin domain</keyword>
<evidence type="ECO:0000259" key="13">
    <source>
        <dbReference type="Pfam" id="PF03921"/>
    </source>
</evidence>
<evidence type="ECO:0000256" key="4">
    <source>
        <dbReference type="ARBA" id="ARBA00022729"/>
    </source>
</evidence>
<keyword evidence="7" id="KW-1133">Transmembrane helix</keyword>
<keyword evidence="3" id="KW-0812">Transmembrane</keyword>
<evidence type="ECO:0000256" key="12">
    <source>
        <dbReference type="SAM" id="MobiDB-lite"/>
    </source>
</evidence>
<keyword evidence="10" id="KW-0325">Glycoprotein</keyword>
<keyword evidence="4" id="KW-0732">Signal</keyword>
<dbReference type="GO" id="GO:0005886">
    <property type="term" value="C:plasma membrane"/>
    <property type="evidence" value="ECO:0007669"/>
    <property type="project" value="TreeGrafter"/>
</dbReference>
<feature type="region of interest" description="Disordered" evidence="12">
    <location>
        <begin position="164"/>
        <end position="186"/>
    </location>
</feature>
<evidence type="ECO:0000256" key="9">
    <source>
        <dbReference type="ARBA" id="ARBA00023157"/>
    </source>
</evidence>
<evidence type="ECO:0000256" key="6">
    <source>
        <dbReference type="ARBA" id="ARBA00022889"/>
    </source>
</evidence>
<feature type="non-terminal residue" evidence="15">
    <location>
        <position position="287"/>
    </location>
</feature>
<sequence>FELWVEPPVPVVAHGGSLRLTLRTTCSDPSALGDVETSFLKRLVTAAPGVTVVELLNVTEWDASVLCFYNCGLRRKLVATQLVVYSEAPWGEGGLVTLEPVPPLAVGESHELRCSVAGAAPARNLTVTLRLGGEVAHVETFPRGGGRGTPAGTVTVTWRVRARRRDAGRNATGTERPRPGVPSDNQFIPMSLSPVTEFPADPELEPHVYAEAGEAVTVTCAVGDVFPAARFELALANRTLPVTVSRDGHRATAEVTPSQAGDVGLVCTVTVGPARRRKEATVHVYSE</sequence>
<dbReference type="EMBL" id="VZTK01021793">
    <property type="protein sequence ID" value="NXX19718.1"/>
    <property type="molecule type" value="Genomic_DNA"/>
</dbReference>
<name>A0A7L4H2E9_PODST</name>
<proteinExistence type="inferred from homology"/>
<protein>
    <submittedName>
        <fullName evidence="15">ICAM1 protein</fullName>
    </submittedName>
</protein>
<comment type="similarity">
    <text evidence="2">Belongs to the immunoglobulin superfamily. ICAM family.</text>
</comment>
<keyword evidence="6" id="KW-0130">Cell adhesion</keyword>
<dbReference type="Pfam" id="PF21146">
    <property type="entry name" value="ICAM1_3_5_D2"/>
    <property type="match status" value="1"/>
</dbReference>
<reference evidence="15 16" key="1">
    <citation type="submission" date="2020-02" db="EMBL/GenBank/DDBJ databases">
        <title>Bird 10,000 Genomes (B10K) Project - Family phase.</title>
        <authorList>
            <person name="Zhang G."/>
        </authorList>
    </citation>
    <scope>NUCLEOTIDE SEQUENCE [LARGE SCALE GENOMIC DNA]</scope>
    <source>
        <strain evidence="15">B10K-DU-001-40</strain>
        <tissue evidence="15">Muscle</tissue>
    </source>
</reference>
<dbReference type="PANTHER" id="PTHR13771">
    <property type="entry name" value="INTERCELLULAR ADHESION MOLECULE"/>
    <property type="match status" value="1"/>
</dbReference>
<evidence type="ECO:0000256" key="3">
    <source>
        <dbReference type="ARBA" id="ARBA00022692"/>
    </source>
</evidence>
<dbReference type="PRINTS" id="PR01472">
    <property type="entry name" value="ICAMVCAM1"/>
</dbReference>
<dbReference type="InterPro" id="IPR036179">
    <property type="entry name" value="Ig-like_dom_sf"/>
</dbReference>
<keyword evidence="5" id="KW-0677">Repeat</keyword>
<evidence type="ECO:0000256" key="11">
    <source>
        <dbReference type="ARBA" id="ARBA00023319"/>
    </source>
</evidence>
<feature type="non-terminal residue" evidence="15">
    <location>
        <position position="1"/>
    </location>
</feature>